<feature type="compositionally biased region" description="Polar residues" evidence="1">
    <location>
        <begin position="712"/>
        <end position="722"/>
    </location>
</feature>
<feature type="compositionally biased region" description="Polar residues" evidence="1">
    <location>
        <begin position="428"/>
        <end position="448"/>
    </location>
</feature>
<dbReference type="EMBL" id="KZ819667">
    <property type="protein sequence ID" value="PWN27676.1"/>
    <property type="molecule type" value="Genomic_DNA"/>
</dbReference>
<feature type="compositionally biased region" description="Polar residues" evidence="1">
    <location>
        <begin position="1"/>
        <end position="40"/>
    </location>
</feature>
<feature type="compositionally biased region" description="Low complexity" evidence="1">
    <location>
        <begin position="50"/>
        <end position="64"/>
    </location>
</feature>
<organism evidence="3 4">
    <name type="scientific">Jaminaea rosea</name>
    <dbReference type="NCBI Taxonomy" id="1569628"/>
    <lineage>
        <taxon>Eukaryota</taxon>
        <taxon>Fungi</taxon>
        <taxon>Dikarya</taxon>
        <taxon>Basidiomycota</taxon>
        <taxon>Ustilaginomycotina</taxon>
        <taxon>Exobasidiomycetes</taxon>
        <taxon>Microstromatales</taxon>
        <taxon>Microstromatales incertae sedis</taxon>
        <taxon>Jaminaea</taxon>
    </lineage>
</organism>
<dbReference type="CDD" id="cd00118">
    <property type="entry name" value="LysM"/>
    <property type="match status" value="1"/>
</dbReference>
<dbReference type="Pfam" id="PF01476">
    <property type="entry name" value="LysM"/>
    <property type="match status" value="1"/>
</dbReference>
<dbReference type="InterPro" id="IPR018392">
    <property type="entry name" value="LysM"/>
</dbReference>
<keyword evidence="4" id="KW-1185">Reference proteome</keyword>
<dbReference type="STRING" id="1569628.A0A316UQW1"/>
<feature type="region of interest" description="Disordered" evidence="1">
    <location>
        <begin position="205"/>
        <end position="271"/>
    </location>
</feature>
<feature type="region of interest" description="Disordered" evidence="1">
    <location>
        <begin position="522"/>
        <end position="547"/>
    </location>
</feature>
<gene>
    <name evidence="3" type="ORF">BDZ90DRAFT_169222</name>
</gene>
<dbReference type="PROSITE" id="PS51782">
    <property type="entry name" value="LYSM"/>
    <property type="match status" value="1"/>
</dbReference>
<proteinExistence type="predicted"/>
<feature type="domain" description="LysM" evidence="2">
    <location>
        <begin position="124"/>
        <end position="168"/>
    </location>
</feature>
<feature type="compositionally biased region" description="Polar residues" evidence="1">
    <location>
        <begin position="207"/>
        <end position="221"/>
    </location>
</feature>
<evidence type="ECO:0000259" key="2">
    <source>
        <dbReference type="PROSITE" id="PS51782"/>
    </source>
</evidence>
<feature type="region of interest" description="Disordered" evidence="1">
    <location>
        <begin position="618"/>
        <end position="729"/>
    </location>
</feature>
<name>A0A316UQW1_9BASI</name>
<evidence type="ECO:0000256" key="1">
    <source>
        <dbReference type="SAM" id="MobiDB-lite"/>
    </source>
</evidence>
<feature type="compositionally biased region" description="Low complexity" evidence="1">
    <location>
        <begin position="404"/>
        <end position="416"/>
    </location>
</feature>
<feature type="compositionally biased region" description="Basic and acidic residues" evidence="1">
    <location>
        <begin position="334"/>
        <end position="343"/>
    </location>
</feature>
<evidence type="ECO:0000313" key="3">
    <source>
        <dbReference type="EMBL" id="PWN27676.1"/>
    </source>
</evidence>
<feature type="compositionally biased region" description="Basic and acidic residues" evidence="1">
    <location>
        <begin position="631"/>
        <end position="642"/>
    </location>
</feature>
<feature type="compositionally biased region" description="Low complexity" evidence="1">
    <location>
        <begin position="365"/>
        <end position="374"/>
    </location>
</feature>
<dbReference type="Proteomes" id="UP000245884">
    <property type="component" value="Unassembled WGS sequence"/>
</dbReference>
<dbReference type="RefSeq" id="XP_025362288.1">
    <property type="nucleotide sequence ID" value="XM_025503670.1"/>
</dbReference>
<dbReference type="Gene3D" id="3.10.350.10">
    <property type="entry name" value="LysM domain"/>
    <property type="match status" value="1"/>
</dbReference>
<dbReference type="InterPro" id="IPR036779">
    <property type="entry name" value="LysM_dom_sf"/>
</dbReference>
<reference evidence="3 4" key="1">
    <citation type="journal article" date="2018" name="Mol. Biol. Evol.">
        <title>Broad Genomic Sampling Reveals a Smut Pathogenic Ancestry of the Fungal Clade Ustilaginomycotina.</title>
        <authorList>
            <person name="Kijpornyongpan T."/>
            <person name="Mondo S.J."/>
            <person name="Barry K."/>
            <person name="Sandor L."/>
            <person name="Lee J."/>
            <person name="Lipzen A."/>
            <person name="Pangilinan J."/>
            <person name="LaButti K."/>
            <person name="Hainaut M."/>
            <person name="Henrissat B."/>
            <person name="Grigoriev I.V."/>
            <person name="Spatafora J.W."/>
            <person name="Aime M.C."/>
        </authorList>
    </citation>
    <scope>NUCLEOTIDE SEQUENCE [LARGE SCALE GENOMIC DNA]</scope>
    <source>
        <strain evidence="3 4">MCA 5214</strain>
    </source>
</reference>
<evidence type="ECO:0000313" key="4">
    <source>
        <dbReference type="Proteomes" id="UP000245884"/>
    </source>
</evidence>
<feature type="compositionally biased region" description="Low complexity" evidence="1">
    <location>
        <begin position="224"/>
        <end position="268"/>
    </location>
</feature>
<dbReference type="AlphaFoldDB" id="A0A316UQW1"/>
<dbReference type="OrthoDB" id="2107166at2759"/>
<sequence length="729" mass="75640">MSLNPSSTTQHHPLISSRPNSPGEPSTSYLVPSRTDSPSGGLTPRRRRGGAQSSASSEPAATPPLDDEDDKKQSGLRPTPLHRIESFFGLDEAARPTPPPRRPPASATSTLSAGSQQPQTRLVLQHTVATTDTLQSLALRYKTDVPTLRRVNGLWPGDSVLSRKILWVPLDKCKDLATREDAKVGTFEGGSVVEATPSALGLKGGASSISNSGPGSHVNGSLNGGAARSTPSASGPSTSLSRSRSTSPSQSLSHSRSASQSQSNSHSPPVVRRLPSEVLGHFPAAPRSDVLAKGKAKAADQWDDEVTSARPKHKLGPGPGMAGFRPGESGLEDLLGRDEEESRVQGPLQMGGKTPMLGSEEHRSSTPSSQSPSRPASPPVDEWKPNIWHMGSGGSNKESEATGSAPSAAQPPQESPTKGLRPLRLVDQSIQEWSDRQATSSVSSSANTGGAGYQGWNDVPTLEAYAKGRVAEAYGAPSSGKGKKAGGRAARAHHRFIDDLAAGLPANTGAASKWARPIGDSVPTAAAAAASKATPQQRAGQGRAPGLLNGSGVGLRSLLSDALRGRMGLDEALSKGFEEVLNRTEAWETLPREELEHARRVGAWPAASGVTPTAIPARLQQPQGVGGGGEGRPRISAEEARRSLGRSAGRAVARDGQAGGSSADGLDNGSVMSGDSAVGSGGPPRRKSQHEMATLGPPPARPGGPMQRRGSRNNVSQENSDLGTGRWGW</sequence>
<feature type="region of interest" description="Disordered" evidence="1">
    <location>
        <begin position="289"/>
        <end position="457"/>
    </location>
</feature>
<feature type="region of interest" description="Disordered" evidence="1">
    <location>
        <begin position="1"/>
        <end position="119"/>
    </location>
</feature>
<dbReference type="GeneID" id="37025493"/>
<accession>A0A316UQW1</accession>
<protein>
    <recommendedName>
        <fullName evidence="2">LysM domain-containing protein</fullName>
    </recommendedName>
</protein>
<dbReference type="SUPFAM" id="SSF54106">
    <property type="entry name" value="LysM domain"/>
    <property type="match status" value="1"/>
</dbReference>
<dbReference type="SMART" id="SM00257">
    <property type="entry name" value="LysM"/>
    <property type="match status" value="1"/>
</dbReference>